<keyword evidence="2" id="KW-1185">Reference proteome</keyword>
<protein>
    <submittedName>
        <fullName evidence="1">Uncharacterized protein</fullName>
    </submittedName>
</protein>
<name>A0ABQ7AF98_BRACR</name>
<organism evidence="1 2">
    <name type="scientific">Brassica cretica</name>
    <name type="common">Mustard</name>
    <dbReference type="NCBI Taxonomy" id="69181"/>
    <lineage>
        <taxon>Eukaryota</taxon>
        <taxon>Viridiplantae</taxon>
        <taxon>Streptophyta</taxon>
        <taxon>Embryophyta</taxon>
        <taxon>Tracheophyta</taxon>
        <taxon>Spermatophyta</taxon>
        <taxon>Magnoliopsida</taxon>
        <taxon>eudicotyledons</taxon>
        <taxon>Gunneridae</taxon>
        <taxon>Pentapetalae</taxon>
        <taxon>rosids</taxon>
        <taxon>malvids</taxon>
        <taxon>Brassicales</taxon>
        <taxon>Brassicaceae</taxon>
        <taxon>Brassiceae</taxon>
        <taxon>Brassica</taxon>
    </lineage>
</organism>
<comment type="caution">
    <text evidence="1">The sequence shown here is derived from an EMBL/GenBank/DDBJ whole genome shotgun (WGS) entry which is preliminary data.</text>
</comment>
<proteinExistence type="predicted"/>
<dbReference type="Proteomes" id="UP000266723">
    <property type="component" value="Unassembled WGS sequence"/>
</dbReference>
<evidence type="ECO:0000313" key="2">
    <source>
        <dbReference type="Proteomes" id="UP000266723"/>
    </source>
</evidence>
<evidence type="ECO:0000313" key="1">
    <source>
        <dbReference type="EMBL" id="KAF3496318.1"/>
    </source>
</evidence>
<accession>A0ABQ7AF98</accession>
<dbReference type="EMBL" id="QGKV02002055">
    <property type="protein sequence ID" value="KAF3496318.1"/>
    <property type="molecule type" value="Genomic_DNA"/>
</dbReference>
<gene>
    <name evidence="1" type="ORF">DY000_02051798</name>
</gene>
<reference evidence="1 2" key="1">
    <citation type="journal article" date="2020" name="BMC Genomics">
        <title>Intraspecific diversification of the crop wild relative Brassica cretica Lam. using demographic model selection.</title>
        <authorList>
            <person name="Kioukis A."/>
            <person name="Michalopoulou V.A."/>
            <person name="Briers L."/>
            <person name="Pirintsos S."/>
            <person name="Studholme D.J."/>
            <person name="Pavlidis P."/>
            <person name="Sarris P.F."/>
        </authorList>
    </citation>
    <scope>NUCLEOTIDE SEQUENCE [LARGE SCALE GENOMIC DNA]</scope>
    <source>
        <strain evidence="2">cv. PFS-1207/04</strain>
    </source>
</reference>
<sequence length="78" mass="8142">MNLYPSRGRTLAPIGSRAVSDGLVSGHGCVLSLLHQFLSVHETKQKGFGLGFQRTKSAPSVVSASVGASEIGLTNGFR</sequence>